<keyword evidence="5" id="KW-0812">Transmembrane</keyword>
<keyword evidence="4" id="KW-0808">Transferase</keyword>
<keyword evidence="6" id="KW-0732">Signal</keyword>
<name>V8NLP6_OPHHA</name>
<gene>
    <name evidence="17" type="primary">LTK</name>
    <name evidence="17" type="ORF">L345_11342</name>
</gene>
<evidence type="ECO:0000256" key="13">
    <source>
        <dbReference type="ARBA" id="ARBA00023157"/>
    </source>
</evidence>
<feature type="domain" description="ALK/LTK-like glycine-rich" evidence="16">
    <location>
        <begin position="48"/>
        <end position="164"/>
    </location>
</feature>
<keyword evidence="18" id="KW-1185">Reference proteome</keyword>
<accession>V8NLP6</accession>
<dbReference type="EMBL" id="AZIM01003007">
    <property type="protein sequence ID" value="ETE62901.1"/>
    <property type="molecule type" value="Genomic_DNA"/>
</dbReference>
<evidence type="ECO:0000313" key="18">
    <source>
        <dbReference type="Proteomes" id="UP000018936"/>
    </source>
</evidence>
<evidence type="ECO:0000256" key="7">
    <source>
        <dbReference type="ARBA" id="ARBA00022741"/>
    </source>
</evidence>
<keyword evidence="7" id="KW-0547">Nucleotide-binding</keyword>
<keyword evidence="12" id="KW-0829">Tyrosine-protein kinase</keyword>
<dbReference type="GO" id="GO:0004714">
    <property type="term" value="F:transmembrane receptor protein tyrosine kinase activity"/>
    <property type="evidence" value="ECO:0007669"/>
    <property type="project" value="UniProtKB-EC"/>
</dbReference>
<comment type="subcellular location">
    <subcellularLocation>
        <location evidence="1">Cell membrane</location>
        <topology evidence="1">Single-pass type I membrane protein</topology>
    </subcellularLocation>
</comment>
<evidence type="ECO:0000256" key="11">
    <source>
        <dbReference type="ARBA" id="ARBA00023136"/>
    </source>
</evidence>
<comment type="caution">
    <text evidence="17">The sequence shown here is derived from an EMBL/GenBank/DDBJ whole genome shotgun (WGS) entry which is preliminary data.</text>
</comment>
<dbReference type="GO" id="GO:0005524">
    <property type="term" value="F:ATP binding"/>
    <property type="evidence" value="ECO:0007669"/>
    <property type="project" value="UniProtKB-KW"/>
</dbReference>
<dbReference type="GO" id="GO:0005886">
    <property type="term" value="C:plasma membrane"/>
    <property type="evidence" value="ECO:0007669"/>
    <property type="project" value="UniProtKB-SubCell"/>
</dbReference>
<keyword evidence="15" id="KW-0325">Glycoprotein</keyword>
<evidence type="ECO:0000256" key="9">
    <source>
        <dbReference type="ARBA" id="ARBA00022840"/>
    </source>
</evidence>
<evidence type="ECO:0000256" key="5">
    <source>
        <dbReference type="ARBA" id="ARBA00022692"/>
    </source>
</evidence>
<reference evidence="17 18" key="1">
    <citation type="journal article" date="2013" name="Proc. Natl. Acad. Sci. U.S.A.">
        <title>The king cobra genome reveals dynamic gene evolution and adaptation in the snake venom system.</title>
        <authorList>
            <person name="Vonk F.J."/>
            <person name="Casewell N.R."/>
            <person name="Henkel C.V."/>
            <person name="Heimberg A.M."/>
            <person name="Jansen H.J."/>
            <person name="McCleary R.J."/>
            <person name="Kerkkamp H.M."/>
            <person name="Vos R.A."/>
            <person name="Guerreiro I."/>
            <person name="Calvete J.J."/>
            <person name="Wuster W."/>
            <person name="Woods A.E."/>
            <person name="Logan J.M."/>
            <person name="Harrison R.A."/>
            <person name="Castoe T.A."/>
            <person name="de Koning A.P."/>
            <person name="Pollock D.D."/>
            <person name="Yandell M."/>
            <person name="Calderon D."/>
            <person name="Renjifo C."/>
            <person name="Currier R.B."/>
            <person name="Salgado D."/>
            <person name="Pla D."/>
            <person name="Sanz L."/>
            <person name="Hyder A.S."/>
            <person name="Ribeiro J.M."/>
            <person name="Arntzen J.W."/>
            <person name="van den Thillart G.E."/>
            <person name="Boetzer M."/>
            <person name="Pirovano W."/>
            <person name="Dirks R.P."/>
            <person name="Spaink H.P."/>
            <person name="Duboule D."/>
            <person name="McGlinn E."/>
            <person name="Kini R.M."/>
            <person name="Richardson M.K."/>
        </authorList>
    </citation>
    <scope>NUCLEOTIDE SEQUENCE</scope>
    <source>
        <tissue evidence="17">Blood</tissue>
    </source>
</reference>
<keyword evidence="9" id="KW-0067">ATP-binding</keyword>
<evidence type="ECO:0000256" key="14">
    <source>
        <dbReference type="ARBA" id="ARBA00023170"/>
    </source>
</evidence>
<organism evidence="17 18">
    <name type="scientific">Ophiophagus hannah</name>
    <name type="common">King cobra</name>
    <name type="synonym">Naja hannah</name>
    <dbReference type="NCBI Taxonomy" id="8665"/>
    <lineage>
        <taxon>Eukaryota</taxon>
        <taxon>Metazoa</taxon>
        <taxon>Chordata</taxon>
        <taxon>Craniata</taxon>
        <taxon>Vertebrata</taxon>
        <taxon>Euteleostomi</taxon>
        <taxon>Lepidosauria</taxon>
        <taxon>Squamata</taxon>
        <taxon>Bifurcata</taxon>
        <taxon>Unidentata</taxon>
        <taxon>Episquamata</taxon>
        <taxon>Toxicofera</taxon>
        <taxon>Serpentes</taxon>
        <taxon>Colubroidea</taxon>
        <taxon>Elapidae</taxon>
        <taxon>Elapinae</taxon>
        <taxon>Ophiophagus</taxon>
    </lineage>
</organism>
<protein>
    <recommendedName>
        <fullName evidence="2">receptor protein-tyrosine kinase</fullName>
        <ecNumber evidence="2">2.7.10.1</ecNumber>
    </recommendedName>
</protein>
<evidence type="ECO:0000256" key="1">
    <source>
        <dbReference type="ARBA" id="ARBA00004251"/>
    </source>
</evidence>
<sequence>MLITALNVFLTIGETPVNLWWFTTCGASGPRGPTQAQCDSAYQNTNMISAYGAAGGKGAKNHNKRSHGIFISANFQLEKDELLYMLVGQQGEDACLRINYHTKQICLGESSEIEEEYKKAQGLTQWAGGGGGGGGATYVFRQKDGAFEPLLVAAGGGGKAYLKAQESSLDDAFLEQYVNSSAIPGVSGRTGA</sequence>
<dbReference type="InterPro" id="IPR055163">
    <property type="entry name" value="ALK/LTK-like_GRD"/>
</dbReference>
<evidence type="ECO:0000256" key="10">
    <source>
        <dbReference type="ARBA" id="ARBA00022989"/>
    </source>
</evidence>
<keyword evidence="8 17" id="KW-0418">Kinase</keyword>
<dbReference type="AlphaFoldDB" id="V8NLP6"/>
<evidence type="ECO:0000313" key="17">
    <source>
        <dbReference type="EMBL" id="ETE62901.1"/>
    </source>
</evidence>
<evidence type="ECO:0000256" key="3">
    <source>
        <dbReference type="ARBA" id="ARBA00022475"/>
    </source>
</evidence>
<dbReference type="OrthoDB" id="65481at2759"/>
<dbReference type="PANTHER" id="PTHR31535">
    <property type="match status" value="1"/>
</dbReference>
<dbReference type="Pfam" id="PF12810">
    <property type="entry name" value="ALK_LTK_GRD"/>
    <property type="match status" value="1"/>
</dbReference>
<dbReference type="EC" id="2.7.10.1" evidence="2"/>
<dbReference type="Proteomes" id="UP000018936">
    <property type="component" value="Unassembled WGS sequence"/>
</dbReference>
<keyword evidence="11" id="KW-0472">Membrane</keyword>
<feature type="non-terminal residue" evidence="17">
    <location>
        <position position="192"/>
    </location>
</feature>
<proteinExistence type="predicted"/>
<evidence type="ECO:0000259" key="16">
    <source>
        <dbReference type="Pfam" id="PF12810"/>
    </source>
</evidence>
<evidence type="ECO:0000256" key="12">
    <source>
        <dbReference type="ARBA" id="ARBA00023137"/>
    </source>
</evidence>
<evidence type="ECO:0000256" key="6">
    <source>
        <dbReference type="ARBA" id="ARBA00022729"/>
    </source>
</evidence>
<keyword evidence="14 17" id="KW-0675">Receptor</keyword>
<evidence type="ECO:0000256" key="4">
    <source>
        <dbReference type="ARBA" id="ARBA00022679"/>
    </source>
</evidence>
<keyword evidence="13" id="KW-1015">Disulfide bond</keyword>
<evidence type="ECO:0000256" key="2">
    <source>
        <dbReference type="ARBA" id="ARBA00011902"/>
    </source>
</evidence>
<evidence type="ECO:0000256" key="8">
    <source>
        <dbReference type="ARBA" id="ARBA00022777"/>
    </source>
</evidence>
<keyword evidence="10" id="KW-1133">Transmembrane helix</keyword>
<keyword evidence="3" id="KW-1003">Cell membrane</keyword>
<dbReference type="PANTHER" id="PTHR31535:SF3">
    <property type="entry name" value="REGULATORY PROTEIN ZESTE"/>
    <property type="match status" value="1"/>
</dbReference>
<evidence type="ECO:0000256" key="15">
    <source>
        <dbReference type="ARBA" id="ARBA00023180"/>
    </source>
</evidence>